<dbReference type="EMBL" id="AP010904">
    <property type="protein sequence ID" value="BAH75424.1"/>
    <property type="molecule type" value="Genomic_DNA"/>
</dbReference>
<dbReference type="STRING" id="573370.DMR_19330"/>
<dbReference type="KEGG" id="dma:DMR_19330"/>
<proteinExistence type="predicted"/>
<gene>
    <name evidence="1" type="ordered locus">DMR_19330</name>
</gene>
<dbReference type="Proteomes" id="UP000009071">
    <property type="component" value="Chromosome"/>
</dbReference>
<dbReference type="HOGENOM" id="CLU_622191_0_0_7"/>
<dbReference type="eggNOG" id="COG2172">
    <property type="taxonomic scope" value="Bacteria"/>
</dbReference>
<protein>
    <submittedName>
        <fullName evidence="1">Uncharacterized protein</fullName>
    </submittedName>
</protein>
<organism evidence="1 2">
    <name type="scientific">Solidesulfovibrio magneticus (strain ATCC 700980 / DSM 13731 / RS-1)</name>
    <name type="common">Desulfovibrio magneticus</name>
    <dbReference type="NCBI Taxonomy" id="573370"/>
    <lineage>
        <taxon>Bacteria</taxon>
        <taxon>Pseudomonadati</taxon>
        <taxon>Thermodesulfobacteriota</taxon>
        <taxon>Desulfovibrionia</taxon>
        <taxon>Desulfovibrionales</taxon>
        <taxon>Desulfovibrionaceae</taxon>
        <taxon>Solidesulfovibrio</taxon>
    </lineage>
</organism>
<accession>C4XR79</accession>
<reference evidence="1 2" key="1">
    <citation type="journal article" date="2009" name="Genome Res.">
        <title>Whole genome sequence of Desulfovibrio magneticus strain RS-1 revealed common gene clusters in magnetotactic bacteria.</title>
        <authorList>
            <person name="Nakazawa H."/>
            <person name="Arakaki A."/>
            <person name="Narita-Yamada S."/>
            <person name="Yashiro I."/>
            <person name="Jinno K."/>
            <person name="Aoki N."/>
            <person name="Tsuruyama A."/>
            <person name="Okamura Y."/>
            <person name="Tanikawa S."/>
            <person name="Fujita N."/>
            <person name="Takeyama H."/>
            <person name="Matsunaga T."/>
        </authorList>
    </citation>
    <scope>NUCLEOTIDE SEQUENCE [LARGE SCALE GENOMIC DNA]</scope>
    <source>
        <strain evidence="2">ATCC 700980 / DSM 13731 / RS-1</strain>
    </source>
</reference>
<evidence type="ECO:0000313" key="2">
    <source>
        <dbReference type="Proteomes" id="UP000009071"/>
    </source>
</evidence>
<dbReference type="AlphaFoldDB" id="C4XR79"/>
<name>C4XR79_SOLM1</name>
<keyword evidence="2" id="KW-1185">Reference proteome</keyword>
<sequence>MENRMVDDLSLSMNIPPDTAFVCAVVQAAKAAAERVGMSPRESYRFQLTVEEFSLCLMGLAQSGEPLRIDLSGKRHLLRAAFSFTASNLSLGGLNITACAAVRAHDEPSRGLGLLLAAKAADRFHVEHVGGDRFRIVAEVDRRYPEWTPVHAGDQPRLPLRLAHDLDPARLSQAAALAVGAYPVWQCPGAFRTPERFADLVADGQVSCVRAVDAAGQTVGLLTWSPCSEQALLFSGPFVFAPRETREAAAKLLVEAFLQAVARQRYAIVLSFRATADLPSGYFESLGNLQASAEDGCRQQPVIFRHLQEDMGQAVWCSPRIEDFVRQAYDRLAMARDLLPVEESAGRPRRESLLGTTLDRPRDLAELRPFLDGQDMAANLAAHVAAIRDKGIGRILFYMDLARPWEAALAGDLLQSGFTPKVVLPYAGQGDTVVWQHDQPC</sequence>
<evidence type="ECO:0000313" key="1">
    <source>
        <dbReference type="EMBL" id="BAH75424.1"/>
    </source>
</evidence>